<organism evidence="1 2">
    <name type="scientific">Thanatephorus cucumeris (strain AG1-IA)</name>
    <name type="common">Rice sheath blight fungus</name>
    <name type="synonym">Rhizoctonia solani</name>
    <dbReference type="NCBI Taxonomy" id="983506"/>
    <lineage>
        <taxon>Eukaryota</taxon>
        <taxon>Fungi</taxon>
        <taxon>Dikarya</taxon>
        <taxon>Basidiomycota</taxon>
        <taxon>Agaricomycotina</taxon>
        <taxon>Agaricomycetes</taxon>
        <taxon>Cantharellales</taxon>
        <taxon>Ceratobasidiaceae</taxon>
        <taxon>Rhizoctonia</taxon>
        <taxon>Rhizoctonia solani AG-1</taxon>
    </lineage>
</organism>
<evidence type="ECO:0000313" key="1">
    <source>
        <dbReference type="EMBL" id="ELU36194.1"/>
    </source>
</evidence>
<dbReference type="Proteomes" id="UP000011668">
    <property type="component" value="Unassembled WGS sequence"/>
</dbReference>
<accession>L8WIM0</accession>
<evidence type="ECO:0000313" key="2">
    <source>
        <dbReference type="Proteomes" id="UP000011668"/>
    </source>
</evidence>
<keyword evidence="2" id="KW-1185">Reference proteome</keyword>
<dbReference type="HOGENOM" id="CLU_2814184_0_0_1"/>
<gene>
    <name evidence="1" type="ORF">AG1IA_09775</name>
</gene>
<dbReference type="EMBL" id="AFRT01004051">
    <property type="protein sequence ID" value="ELU36194.1"/>
    <property type="molecule type" value="Genomic_DNA"/>
</dbReference>
<reference evidence="1 2" key="1">
    <citation type="journal article" date="2013" name="Nat. Commun.">
        <title>The evolution and pathogenic mechanisms of the rice sheath blight pathogen.</title>
        <authorList>
            <person name="Zheng A."/>
            <person name="Lin R."/>
            <person name="Xu L."/>
            <person name="Qin P."/>
            <person name="Tang C."/>
            <person name="Ai P."/>
            <person name="Zhang D."/>
            <person name="Liu Y."/>
            <person name="Sun Z."/>
            <person name="Feng H."/>
            <person name="Wang Y."/>
            <person name="Chen Y."/>
            <person name="Liang X."/>
            <person name="Fu R."/>
            <person name="Li Q."/>
            <person name="Zhang J."/>
            <person name="Yu X."/>
            <person name="Xie Z."/>
            <person name="Ding L."/>
            <person name="Guan P."/>
            <person name="Tang J."/>
            <person name="Liang Y."/>
            <person name="Wang S."/>
            <person name="Deng Q."/>
            <person name="Li S."/>
            <person name="Zhu J."/>
            <person name="Wang L."/>
            <person name="Liu H."/>
            <person name="Li P."/>
        </authorList>
    </citation>
    <scope>NUCLEOTIDE SEQUENCE [LARGE SCALE GENOMIC DNA]</scope>
    <source>
        <strain evidence="2">AG-1 IA</strain>
    </source>
</reference>
<protein>
    <submittedName>
        <fullName evidence="1">Uncharacterized protein</fullName>
    </submittedName>
</protein>
<dbReference type="AlphaFoldDB" id="L8WIM0"/>
<name>L8WIM0_THACA</name>
<comment type="caution">
    <text evidence="1">The sequence shown here is derived from an EMBL/GenBank/DDBJ whole genome shotgun (WGS) entry which is preliminary data.</text>
</comment>
<proteinExistence type="predicted"/>
<sequence>MVLHNPVFNHTFRGHEILTGLHSTINLRQPGIQRRTWTLDSIGYPSFLTYIPYFLGCGERARYAGTL</sequence>